<keyword evidence="8" id="KW-0299">Galactose metabolism</keyword>
<dbReference type="Pfam" id="PF01370">
    <property type="entry name" value="Epimerase"/>
    <property type="match status" value="1"/>
</dbReference>
<dbReference type="InterPro" id="IPR036291">
    <property type="entry name" value="NAD(P)-bd_dom_sf"/>
</dbReference>
<comment type="similarity">
    <text evidence="4 11">Belongs to the NAD(P)-dependent epimerase/dehydratase family.</text>
</comment>
<dbReference type="PANTHER" id="PTHR43725">
    <property type="entry name" value="UDP-GLUCOSE 4-EPIMERASE"/>
    <property type="match status" value="1"/>
</dbReference>
<dbReference type="EC" id="5.1.3.2" evidence="5 11"/>
<comment type="subunit">
    <text evidence="11">Homodimer.</text>
</comment>
<keyword evidence="7 11" id="KW-0520">NAD</keyword>
<evidence type="ECO:0000256" key="9">
    <source>
        <dbReference type="ARBA" id="ARBA00023235"/>
    </source>
</evidence>
<dbReference type="Gene3D" id="3.90.25.10">
    <property type="entry name" value="UDP-galactose 4-epimerase, domain 1"/>
    <property type="match status" value="1"/>
</dbReference>
<dbReference type="GO" id="GO:0003978">
    <property type="term" value="F:UDP-glucose 4-epimerase activity"/>
    <property type="evidence" value="ECO:0007669"/>
    <property type="project" value="UniProtKB-UniRule"/>
</dbReference>
<comment type="cofactor">
    <cofactor evidence="2 11">
        <name>NAD(+)</name>
        <dbReference type="ChEBI" id="CHEBI:57540"/>
    </cofactor>
</comment>
<evidence type="ECO:0000259" key="12">
    <source>
        <dbReference type="Pfam" id="PF01370"/>
    </source>
</evidence>
<evidence type="ECO:0000313" key="14">
    <source>
        <dbReference type="Proteomes" id="UP000037109"/>
    </source>
</evidence>
<dbReference type="SUPFAM" id="SSF51735">
    <property type="entry name" value="NAD(P)-binding Rossmann-fold domains"/>
    <property type="match status" value="1"/>
</dbReference>
<dbReference type="OrthoDB" id="9771073at2"/>
<dbReference type="PATRIC" id="fig|1459.3.peg.5966"/>
<accession>A0A0M0GKT2</accession>
<dbReference type="InterPro" id="IPR001509">
    <property type="entry name" value="Epimerase_deHydtase"/>
</dbReference>
<sequence>MNVLVCGGAGYIGSHAVAELLEAGHKVVVFDNLKTGHKKAVDQRAAFVKGDLRKRNEINSVFQNHHIDAVMHFSASSLVEESMNTPLDYYENNVYGTLNLLQAMKENEIYKIIFSSTAATYGEPKQIPIVETDDTLPESPYGETKLAVEKMLGWADAAYGIKHVILRYFNVAGAHPNFDIGEDHHPETHLVPIILQVAQGKRECISIFGDDYPTKDGTCIRDYVHVVDLVRAHILALDFLDKGNPSAIFNLGNGSGFSVKEMIKAAREVTGHEIPAIVAPRRKGDPAQLVASSEKAKAELGWEPSYTSMNEIIATAWEWHRRN</sequence>
<evidence type="ECO:0000256" key="2">
    <source>
        <dbReference type="ARBA" id="ARBA00001911"/>
    </source>
</evidence>
<dbReference type="PANTHER" id="PTHR43725:SF53">
    <property type="entry name" value="UDP-ARABINOSE 4-EPIMERASE 1"/>
    <property type="match status" value="1"/>
</dbReference>
<name>A0A0M0GKT2_SPOGL</name>
<comment type="caution">
    <text evidence="13">The sequence shown here is derived from an EMBL/GenBank/DDBJ whole genome shotgun (WGS) entry which is preliminary data.</text>
</comment>
<dbReference type="Gene3D" id="3.40.50.720">
    <property type="entry name" value="NAD(P)-binding Rossmann-like Domain"/>
    <property type="match status" value="1"/>
</dbReference>
<evidence type="ECO:0000256" key="4">
    <source>
        <dbReference type="ARBA" id="ARBA00007637"/>
    </source>
</evidence>
<keyword evidence="9 11" id="KW-0413">Isomerase</keyword>
<dbReference type="Proteomes" id="UP000037109">
    <property type="component" value="Unassembled WGS sequence"/>
</dbReference>
<evidence type="ECO:0000256" key="10">
    <source>
        <dbReference type="ARBA" id="ARBA00023277"/>
    </source>
</evidence>
<reference evidence="14" key="1">
    <citation type="submission" date="2015-07" db="EMBL/GenBank/DDBJ databases">
        <title>Fjat-10036 dsm4.</title>
        <authorList>
            <person name="Liu B."/>
            <person name="Wang J."/>
            <person name="Zhu Y."/>
            <person name="Liu G."/>
            <person name="Chen Q."/>
            <person name="Chen Z."/>
            <person name="Lan J."/>
            <person name="Che J."/>
            <person name="Ge C."/>
            <person name="Shi H."/>
            <person name="Pan Z."/>
            <person name="Liu X."/>
        </authorList>
    </citation>
    <scope>NUCLEOTIDE SEQUENCE [LARGE SCALE GENOMIC DNA]</scope>
    <source>
        <strain evidence="14">DSM 4</strain>
    </source>
</reference>
<dbReference type="AlphaFoldDB" id="A0A0M0GKT2"/>
<feature type="domain" description="NAD-dependent epimerase/dehydratase" evidence="12">
    <location>
        <begin position="3"/>
        <end position="252"/>
    </location>
</feature>
<comment type="pathway">
    <text evidence="3 11">Carbohydrate metabolism; galactose metabolism.</text>
</comment>
<dbReference type="STRING" id="1459.AF332_27095"/>
<proteinExistence type="inferred from homology"/>
<dbReference type="UniPathway" id="UPA00214"/>
<organism evidence="13 14">
    <name type="scientific">Sporosarcina globispora</name>
    <name type="common">Bacillus globisporus</name>
    <dbReference type="NCBI Taxonomy" id="1459"/>
    <lineage>
        <taxon>Bacteria</taxon>
        <taxon>Bacillati</taxon>
        <taxon>Bacillota</taxon>
        <taxon>Bacilli</taxon>
        <taxon>Bacillales</taxon>
        <taxon>Caryophanaceae</taxon>
        <taxon>Sporosarcina</taxon>
    </lineage>
</organism>
<dbReference type="InterPro" id="IPR005886">
    <property type="entry name" value="UDP_G4E"/>
</dbReference>
<protein>
    <recommendedName>
        <fullName evidence="6 11">UDP-glucose 4-epimerase</fullName>
        <ecNumber evidence="5 11">5.1.3.2</ecNumber>
    </recommendedName>
</protein>
<evidence type="ECO:0000256" key="11">
    <source>
        <dbReference type="RuleBase" id="RU366046"/>
    </source>
</evidence>
<evidence type="ECO:0000313" key="13">
    <source>
        <dbReference type="EMBL" id="KON90107.1"/>
    </source>
</evidence>
<dbReference type="NCBIfam" id="TIGR01179">
    <property type="entry name" value="galE"/>
    <property type="match status" value="1"/>
</dbReference>
<dbReference type="GO" id="GO:0033499">
    <property type="term" value="P:galactose catabolic process via UDP-galactose, Leloir pathway"/>
    <property type="evidence" value="ECO:0007669"/>
    <property type="project" value="TreeGrafter"/>
</dbReference>
<keyword evidence="14" id="KW-1185">Reference proteome</keyword>
<evidence type="ECO:0000256" key="8">
    <source>
        <dbReference type="ARBA" id="ARBA00023144"/>
    </source>
</evidence>
<keyword evidence="10 11" id="KW-0119">Carbohydrate metabolism</keyword>
<dbReference type="RefSeq" id="WP_053437481.1">
    <property type="nucleotide sequence ID" value="NZ_LGUF01000007.1"/>
</dbReference>
<comment type="catalytic activity">
    <reaction evidence="1 11">
        <text>UDP-alpha-D-glucose = UDP-alpha-D-galactose</text>
        <dbReference type="Rhea" id="RHEA:22168"/>
        <dbReference type="ChEBI" id="CHEBI:58885"/>
        <dbReference type="ChEBI" id="CHEBI:66914"/>
        <dbReference type="EC" id="5.1.3.2"/>
    </reaction>
</comment>
<evidence type="ECO:0000256" key="6">
    <source>
        <dbReference type="ARBA" id="ARBA00018569"/>
    </source>
</evidence>
<dbReference type="EMBL" id="LGUF01000007">
    <property type="protein sequence ID" value="KON90107.1"/>
    <property type="molecule type" value="Genomic_DNA"/>
</dbReference>
<dbReference type="CDD" id="cd05247">
    <property type="entry name" value="UDP_G4E_1_SDR_e"/>
    <property type="match status" value="1"/>
</dbReference>
<evidence type="ECO:0000256" key="7">
    <source>
        <dbReference type="ARBA" id="ARBA00023027"/>
    </source>
</evidence>
<evidence type="ECO:0000256" key="3">
    <source>
        <dbReference type="ARBA" id="ARBA00004947"/>
    </source>
</evidence>
<gene>
    <name evidence="13" type="ORF">AF332_27095</name>
</gene>
<evidence type="ECO:0000256" key="5">
    <source>
        <dbReference type="ARBA" id="ARBA00013189"/>
    </source>
</evidence>
<evidence type="ECO:0000256" key="1">
    <source>
        <dbReference type="ARBA" id="ARBA00000083"/>
    </source>
</evidence>